<dbReference type="Proteomes" id="UP000289886">
    <property type="component" value="Unassembled WGS sequence"/>
</dbReference>
<evidence type="ECO:0000313" key="6">
    <source>
        <dbReference type="EMBL" id="RXM29841.1"/>
    </source>
</evidence>
<gene>
    <name evidence="6" type="ORF">EOD39_8439</name>
</gene>
<keyword evidence="7" id="KW-1185">Reference proteome</keyword>
<dbReference type="Gene3D" id="3.20.20.80">
    <property type="entry name" value="Glycosidases"/>
    <property type="match status" value="1"/>
</dbReference>
<dbReference type="OrthoDB" id="10023921at2759"/>
<accession>A0A444U3X3</accession>
<comment type="caution">
    <text evidence="6">The sequence shown here is derived from an EMBL/GenBank/DDBJ whole genome shotgun (WGS) entry which is preliminary data.</text>
</comment>
<dbReference type="CDD" id="cd06565">
    <property type="entry name" value="GH20_GcnA-like"/>
    <property type="match status" value="1"/>
</dbReference>
<dbReference type="InterPro" id="IPR015883">
    <property type="entry name" value="Glyco_hydro_20_cat"/>
</dbReference>
<dbReference type="PANTHER" id="PTHR21040:SF6">
    <property type="entry name" value="HEXOSAMINIDASE D"/>
    <property type="match status" value="1"/>
</dbReference>
<evidence type="ECO:0000256" key="4">
    <source>
        <dbReference type="ARBA" id="ARBA00022801"/>
    </source>
</evidence>
<dbReference type="Pfam" id="PF00728">
    <property type="entry name" value="Glyco_hydro_20"/>
    <property type="match status" value="1"/>
</dbReference>
<dbReference type="AlphaFoldDB" id="A0A444U3X3"/>
<organism evidence="6 7">
    <name type="scientific">Acipenser ruthenus</name>
    <name type="common">Sterlet sturgeon</name>
    <dbReference type="NCBI Taxonomy" id="7906"/>
    <lineage>
        <taxon>Eukaryota</taxon>
        <taxon>Metazoa</taxon>
        <taxon>Chordata</taxon>
        <taxon>Craniata</taxon>
        <taxon>Vertebrata</taxon>
        <taxon>Euteleostomi</taxon>
        <taxon>Actinopterygii</taxon>
        <taxon>Chondrostei</taxon>
        <taxon>Acipenseriformes</taxon>
        <taxon>Acipenseridae</taxon>
        <taxon>Acipenser</taxon>
    </lineage>
</organism>
<dbReference type="GO" id="GO:0005975">
    <property type="term" value="P:carbohydrate metabolic process"/>
    <property type="evidence" value="ECO:0007669"/>
    <property type="project" value="InterPro"/>
</dbReference>
<feature type="domain" description="Glycoside hydrolase family 20 catalytic" evidence="5">
    <location>
        <begin position="66"/>
        <end position="210"/>
    </location>
</feature>
<evidence type="ECO:0000259" key="5">
    <source>
        <dbReference type="Pfam" id="PF00728"/>
    </source>
</evidence>
<proteinExistence type="inferred from homology"/>
<dbReference type="SUPFAM" id="SSF51445">
    <property type="entry name" value="(Trans)glycosidases"/>
    <property type="match status" value="1"/>
</dbReference>
<dbReference type="EC" id="3.2.1.52" evidence="3"/>
<reference evidence="6 7" key="1">
    <citation type="submission" date="2019-01" db="EMBL/GenBank/DDBJ databases">
        <title>Draft Genome and Complete Hox-Cluster Characterization of the Sterlet Sturgeon (Acipenser ruthenus).</title>
        <authorList>
            <person name="Wei Q."/>
        </authorList>
    </citation>
    <scope>NUCLEOTIDE SEQUENCE [LARGE SCALE GENOMIC DNA]</scope>
    <source>
        <strain evidence="6">WHYD16114868_AA</strain>
        <tissue evidence="6">Blood</tissue>
    </source>
</reference>
<dbReference type="PANTHER" id="PTHR21040">
    <property type="entry name" value="BCDNA.GH04120"/>
    <property type="match status" value="1"/>
</dbReference>
<keyword evidence="4" id="KW-0378">Hydrolase</keyword>
<name>A0A444U3X3_ACIRT</name>
<comment type="catalytic activity">
    <reaction evidence="1">
        <text>Hydrolysis of terminal non-reducing N-acetyl-D-hexosamine residues in N-acetyl-beta-D-hexosaminides.</text>
        <dbReference type="EC" id="3.2.1.52"/>
    </reaction>
</comment>
<comment type="similarity">
    <text evidence="2">Belongs to the glycosyl hydrolase 20 family.</text>
</comment>
<evidence type="ECO:0000256" key="1">
    <source>
        <dbReference type="ARBA" id="ARBA00001231"/>
    </source>
</evidence>
<dbReference type="GO" id="GO:0004563">
    <property type="term" value="F:beta-N-acetylhexosaminidase activity"/>
    <property type="evidence" value="ECO:0007669"/>
    <property type="project" value="UniProtKB-EC"/>
</dbReference>
<evidence type="ECO:0000256" key="3">
    <source>
        <dbReference type="ARBA" id="ARBA00012663"/>
    </source>
</evidence>
<protein>
    <recommendedName>
        <fullName evidence="3">beta-N-acetylhexosaminidase</fullName>
        <ecNumber evidence="3">3.2.1.52</ecNumber>
    </recommendedName>
</protein>
<evidence type="ECO:0000313" key="7">
    <source>
        <dbReference type="Proteomes" id="UP000289886"/>
    </source>
</evidence>
<evidence type="ECO:0000256" key="2">
    <source>
        <dbReference type="ARBA" id="ARBA00006285"/>
    </source>
</evidence>
<dbReference type="InterPro" id="IPR017853">
    <property type="entry name" value="GH"/>
</dbReference>
<dbReference type="EMBL" id="SCEB01215394">
    <property type="protein sequence ID" value="RXM29841.1"/>
    <property type="molecule type" value="Genomic_DNA"/>
</dbReference>
<dbReference type="InterPro" id="IPR038901">
    <property type="entry name" value="HEXDC-like"/>
</dbReference>
<sequence length="481" mass="54688">MAKAEVHDRPPIGLKLVHLDLKGAPPRIVYLAQLFPLFSRLGANALLLEYEDMFPYEGSLEILRAKHAYSPSEIRELLDLAQSNGLEVIPLVQTFGHMEFVLKHKQFSHLREVKWSPNALNPHRPESLQLIHTMTEQVLGLHPGARWLHIGADEVYFLGEGEESQRWLSSSDRLLDSLFVSHVVKVAEQLRSFHPAVKPVMWDDMLRSMSADFLSESGIGQLVEPMVWDYLPNLDVEKTVLLIDKYQKGGLTKLWFASSFKGSTEVNQCLTCIRNHLDNHTQWLQVVKALTRGAVQLQGIALTGWQRYDHFSVLCELLPVAIPSLAACLQTLQHGSFTEEAEQTLKQSLGISAVEVDTFIREDFGSFPGCEVARLVTQVSGYLKVTGDELLEGNRFVVGWFSPYHRKHKFTHPIMVQHFEPEAKGLLLRWERVLDELRAALSQIYYPDTVEEWLQENVSPTLDRLQGLVQDLNKTLQGQED</sequence>